<evidence type="ECO:0000313" key="2">
    <source>
        <dbReference type="Proteomes" id="UP000029868"/>
    </source>
</evidence>
<dbReference type="PATRIC" id="fig|28229.3.peg.2350"/>
<sequence>MFLKNRKNGDMVDVDTIQDLTNLYHDKVLGCYQVGEEVQDPQEFAKAELTFLSGEDLPRCWTDPNYRVRK</sequence>
<comment type="caution">
    <text evidence="1">The sequence shown here is derived from an EMBL/GenBank/DDBJ whole genome shotgun (WGS) entry which is preliminary data.</text>
</comment>
<evidence type="ECO:0008006" key="3">
    <source>
        <dbReference type="Google" id="ProtNLM"/>
    </source>
</evidence>
<evidence type="ECO:0000313" key="1">
    <source>
        <dbReference type="EMBL" id="KGJ92809.1"/>
    </source>
</evidence>
<dbReference type="OrthoDB" id="9810649at2"/>
<dbReference type="EMBL" id="JQEC01000029">
    <property type="protein sequence ID" value="KGJ92809.1"/>
    <property type="molecule type" value="Genomic_DNA"/>
</dbReference>
<dbReference type="AlphaFoldDB" id="A0A099KPV9"/>
<organism evidence="1 2">
    <name type="scientific">Colwellia psychrerythraea</name>
    <name type="common">Vibrio psychroerythus</name>
    <dbReference type="NCBI Taxonomy" id="28229"/>
    <lineage>
        <taxon>Bacteria</taxon>
        <taxon>Pseudomonadati</taxon>
        <taxon>Pseudomonadota</taxon>
        <taxon>Gammaproteobacteria</taxon>
        <taxon>Alteromonadales</taxon>
        <taxon>Colwelliaceae</taxon>
        <taxon>Colwellia</taxon>
    </lineage>
</organism>
<reference evidence="1 2" key="1">
    <citation type="submission" date="2014-08" db="EMBL/GenBank/DDBJ databases">
        <title>Genomic and Phenotypic Diversity of Colwellia psychrerythraea strains from Disparate Marine Basins.</title>
        <authorList>
            <person name="Techtmann S.M."/>
            <person name="Stelling S.C."/>
            <person name="Utturkar S.M."/>
            <person name="Alshibli N."/>
            <person name="Harris A."/>
            <person name="Brown S.D."/>
            <person name="Hazen T.C."/>
        </authorList>
    </citation>
    <scope>NUCLEOTIDE SEQUENCE [LARGE SCALE GENOMIC DNA]</scope>
    <source>
        <strain evidence="1 2">GAB14E</strain>
    </source>
</reference>
<accession>A0A099KPV9</accession>
<protein>
    <recommendedName>
        <fullName evidence="3">Acetyltransferase</fullName>
    </recommendedName>
</protein>
<proteinExistence type="predicted"/>
<name>A0A099KPV9_COLPS</name>
<dbReference type="RefSeq" id="WP_033082390.1">
    <property type="nucleotide sequence ID" value="NZ_JQEC01000029.1"/>
</dbReference>
<gene>
    <name evidence="1" type="ORF">GAB14E_2725</name>
</gene>
<dbReference type="Proteomes" id="UP000029868">
    <property type="component" value="Unassembled WGS sequence"/>
</dbReference>